<dbReference type="PANTHER" id="PTHR21600">
    <property type="entry name" value="MITOCHONDRIAL RNA PSEUDOURIDINE SYNTHASE"/>
    <property type="match status" value="1"/>
</dbReference>
<dbReference type="InterPro" id="IPR020103">
    <property type="entry name" value="PsdUridine_synth_cat_dom_sf"/>
</dbReference>
<evidence type="ECO:0000313" key="3">
    <source>
        <dbReference type="EMBL" id="GAA4433339.1"/>
    </source>
</evidence>
<comment type="caution">
    <text evidence="3">The sequence shown here is derived from an EMBL/GenBank/DDBJ whole genome shotgun (WGS) entry which is preliminary data.</text>
</comment>
<dbReference type="Gene3D" id="3.30.2350.10">
    <property type="entry name" value="Pseudouridine synthase"/>
    <property type="match status" value="1"/>
</dbReference>
<protein>
    <submittedName>
        <fullName evidence="3">RluA family pseudouridine synthase</fullName>
    </submittedName>
</protein>
<accession>A0ABP8LRF6</accession>
<dbReference type="EMBL" id="BAABHC010000014">
    <property type="protein sequence ID" value="GAA4433339.1"/>
    <property type="molecule type" value="Genomic_DNA"/>
</dbReference>
<dbReference type="SUPFAM" id="SSF55120">
    <property type="entry name" value="Pseudouridine synthase"/>
    <property type="match status" value="1"/>
</dbReference>
<keyword evidence="4" id="KW-1185">Reference proteome</keyword>
<dbReference type="PANTHER" id="PTHR21600:SF44">
    <property type="entry name" value="RIBOSOMAL LARGE SUBUNIT PSEUDOURIDINE SYNTHASE D"/>
    <property type="match status" value="1"/>
</dbReference>
<dbReference type="Proteomes" id="UP001500552">
    <property type="component" value="Unassembled WGS sequence"/>
</dbReference>
<name>A0ABP8LRF6_9BACT</name>
<sequence>MQDAQQFIEPCLIKAQQHMKYPVFEDLIIFENEDYIVVNKPPFLSTLEDRTPNSTNLLKIARQYNPELQACHRLDKDTSGCLAFAKNAAAYRHLAMQFEAREVYKVYHAVVWGNHTFEEQLVNRSIATSAKGVAKLTPQGKPAETYFNTLENFSRHTLVECLPVTGRLHQIRVHLAYLQAPIVNDELYGGEKLYLSSLKRKKAYNLKEQTEELPLIKRFALHSFNLGFVLLNGEPVKVEAPYPKDFAVLVKQLRVNS</sequence>
<organism evidence="3 4">
    <name type="scientific">Pontibacter saemangeumensis</name>
    <dbReference type="NCBI Taxonomy" id="1084525"/>
    <lineage>
        <taxon>Bacteria</taxon>
        <taxon>Pseudomonadati</taxon>
        <taxon>Bacteroidota</taxon>
        <taxon>Cytophagia</taxon>
        <taxon>Cytophagales</taxon>
        <taxon>Hymenobacteraceae</taxon>
        <taxon>Pontibacter</taxon>
    </lineage>
</organism>
<gene>
    <name evidence="3" type="ORF">GCM10023188_22660</name>
</gene>
<evidence type="ECO:0000313" key="4">
    <source>
        <dbReference type="Proteomes" id="UP001500552"/>
    </source>
</evidence>
<dbReference type="InterPro" id="IPR050188">
    <property type="entry name" value="RluA_PseudoU_synthase"/>
</dbReference>
<proteinExistence type="inferred from homology"/>
<reference evidence="4" key="1">
    <citation type="journal article" date="2019" name="Int. J. Syst. Evol. Microbiol.">
        <title>The Global Catalogue of Microorganisms (GCM) 10K type strain sequencing project: providing services to taxonomists for standard genome sequencing and annotation.</title>
        <authorList>
            <consortium name="The Broad Institute Genomics Platform"/>
            <consortium name="The Broad Institute Genome Sequencing Center for Infectious Disease"/>
            <person name="Wu L."/>
            <person name="Ma J."/>
        </authorList>
    </citation>
    <scope>NUCLEOTIDE SEQUENCE [LARGE SCALE GENOMIC DNA]</scope>
    <source>
        <strain evidence="4">JCM 17926</strain>
    </source>
</reference>
<evidence type="ECO:0000256" key="1">
    <source>
        <dbReference type="ARBA" id="ARBA00010876"/>
    </source>
</evidence>
<feature type="domain" description="Pseudouridine synthase RsuA/RluA-like" evidence="2">
    <location>
        <begin position="34"/>
        <end position="176"/>
    </location>
</feature>
<dbReference type="CDD" id="cd02869">
    <property type="entry name" value="PseudoU_synth_RluA_like"/>
    <property type="match status" value="1"/>
</dbReference>
<comment type="similarity">
    <text evidence="1">Belongs to the pseudouridine synthase RluA family.</text>
</comment>
<dbReference type="Pfam" id="PF00849">
    <property type="entry name" value="PseudoU_synth_2"/>
    <property type="match status" value="1"/>
</dbReference>
<evidence type="ECO:0000259" key="2">
    <source>
        <dbReference type="Pfam" id="PF00849"/>
    </source>
</evidence>
<dbReference type="InterPro" id="IPR006145">
    <property type="entry name" value="PsdUridine_synth_RsuA/RluA"/>
</dbReference>